<comment type="caution">
    <text evidence="3">The sequence shown here is derived from an EMBL/GenBank/DDBJ whole genome shotgun (WGS) entry which is preliminary data.</text>
</comment>
<accession>A0A9D4ZN23</accession>
<keyword evidence="2" id="KW-0812">Transmembrane</keyword>
<evidence type="ECO:0000313" key="3">
    <source>
        <dbReference type="EMBL" id="KAI5079346.1"/>
    </source>
</evidence>
<organism evidence="3 4">
    <name type="scientific">Adiantum capillus-veneris</name>
    <name type="common">Maidenhair fern</name>
    <dbReference type="NCBI Taxonomy" id="13818"/>
    <lineage>
        <taxon>Eukaryota</taxon>
        <taxon>Viridiplantae</taxon>
        <taxon>Streptophyta</taxon>
        <taxon>Embryophyta</taxon>
        <taxon>Tracheophyta</taxon>
        <taxon>Polypodiopsida</taxon>
        <taxon>Polypodiidae</taxon>
        <taxon>Polypodiales</taxon>
        <taxon>Pteridineae</taxon>
        <taxon>Pteridaceae</taxon>
        <taxon>Vittarioideae</taxon>
        <taxon>Adiantum</taxon>
    </lineage>
</organism>
<evidence type="ECO:0000256" key="1">
    <source>
        <dbReference type="SAM" id="MobiDB-lite"/>
    </source>
</evidence>
<feature type="transmembrane region" description="Helical" evidence="2">
    <location>
        <begin position="32"/>
        <end position="54"/>
    </location>
</feature>
<evidence type="ECO:0000256" key="2">
    <source>
        <dbReference type="SAM" id="Phobius"/>
    </source>
</evidence>
<dbReference type="Proteomes" id="UP000886520">
    <property type="component" value="Chromosome 5"/>
</dbReference>
<reference evidence="3 4" key="1">
    <citation type="submission" date="2021-01" db="EMBL/GenBank/DDBJ databases">
        <title>Adiantum capillus-veneris genome.</title>
        <authorList>
            <person name="Fang Y."/>
            <person name="Liao Q."/>
        </authorList>
    </citation>
    <scope>NUCLEOTIDE SEQUENCE [LARGE SCALE GENOMIC DNA]</scope>
    <source>
        <strain evidence="3">H3</strain>
        <tissue evidence="3">Leaf</tissue>
    </source>
</reference>
<proteinExistence type="predicted"/>
<evidence type="ECO:0000313" key="4">
    <source>
        <dbReference type="Proteomes" id="UP000886520"/>
    </source>
</evidence>
<gene>
    <name evidence="3" type="ORF">GOP47_0004825</name>
</gene>
<keyword evidence="2" id="KW-0472">Membrane</keyword>
<keyword evidence="4" id="KW-1185">Reference proteome</keyword>
<keyword evidence="2" id="KW-1133">Transmembrane helix</keyword>
<dbReference type="EMBL" id="JABFUD020000005">
    <property type="protein sequence ID" value="KAI5079346.1"/>
    <property type="molecule type" value="Genomic_DNA"/>
</dbReference>
<protein>
    <submittedName>
        <fullName evidence="3">Uncharacterized protein</fullName>
    </submittedName>
</protein>
<dbReference type="AlphaFoldDB" id="A0A9D4ZN23"/>
<feature type="region of interest" description="Disordered" evidence="1">
    <location>
        <begin position="66"/>
        <end position="100"/>
    </location>
</feature>
<name>A0A9D4ZN23_ADICA</name>
<sequence length="152" mass="16639">MLSSEDHNANIEGLLFNSMEDDTVSLLNRNCFFGPCSFLIATILCCIASFPHFLTSSLAGNEEDNNTMHIDGDSIGEHQTPPRVANDGYGPSDALAEESSGGIKRNWHSWVGGSNIKELMDSMKNLAMVLQSSEDRKDACEDAKGKRLLEIE</sequence>